<dbReference type="GO" id="GO:0006508">
    <property type="term" value="P:proteolysis"/>
    <property type="evidence" value="ECO:0007669"/>
    <property type="project" value="UniProtKB-KW"/>
</dbReference>
<gene>
    <name evidence="3" type="ORF">SAMN04488242_0173</name>
</gene>
<keyword evidence="3" id="KW-0645">Protease</keyword>
<dbReference type="PROSITE" id="PS51276">
    <property type="entry name" value="PEPTIDASE_C56_PFPI"/>
    <property type="match status" value="1"/>
</dbReference>
<dbReference type="PANTHER" id="PTHR42733">
    <property type="entry name" value="DJ-1 PROTEIN"/>
    <property type="match status" value="1"/>
</dbReference>
<evidence type="ECO:0000256" key="1">
    <source>
        <dbReference type="ARBA" id="ARBA00008542"/>
    </source>
</evidence>
<dbReference type="GO" id="GO:0008233">
    <property type="term" value="F:peptidase activity"/>
    <property type="evidence" value="ECO:0007669"/>
    <property type="project" value="UniProtKB-KW"/>
</dbReference>
<dbReference type="InterPro" id="IPR029062">
    <property type="entry name" value="Class_I_gatase-like"/>
</dbReference>
<reference evidence="3 4" key="1">
    <citation type="submission" date="2016-10" db="EMBL/GenBank/DDBJ databases">
        <authorList>
            <person name="de Groot N.N."/>
        </authorList>
    </citation>
    <scope>NUCLEOTIDE SEQUENCE [LARGE SCALE GENOMIC DNA]</scope>
    <source>
        <strain evidence="3 4">CGMCC 1.9159</strain>
    </source>
</reference>
<sequence length="182" mass="19499">MSRLNGKKVAFVLTDGYEDSELTSPWEALSAEGAEVTLIAPKGGEIEGKKGFQAPVDITTSEANANDYDALVLPGGVVNADHLRMDEAAVGFVRSFFENGKPVGVICHGAWILAEADVLKGRTITSYPSLRTDLVNAGADWVDQEVVVDEGLVSSRKPDDLPAFNKKLVEEIAEGMHKGQRA</sequence>
<protein>
    <submittedName>
        <fullName evidence="3">Protease I</fullName>
    </submittedName>
</protein>
<dbReference type="InterPro" id="IPR006286">
    <property type="entry name" value="C56_PfpI-like"/>
</dbReference>
<dbReference type="Pfam" id="PF01965">
    <property type="entry name" value="DJ-1_PfpI"/>
    <property type="match status" value="1"/>
</dbReference>
<accession>A0A1G9H9Y3</accession>
<dbReference type="CDD" id="cd03134">
    <property type="entry name" value="GATase1_PfpI_like"/>
    <property type="match status" value="1"/>
</dbReference>
<dbReference type="Gene3D" id="3.40.50.880">
    <property type="match status" value="1"/>
</dbReference>
<dbReference type="OrthoDB" id="9792284at2"/>
<dbReference type="AlphaFoldDB" id="A0A1G9H9Y3"/>
<dbReference type="SUPFAM" id="SSF52317">
    <property type="entry name" value="Class I glutamine amidotransferase-like"/>
    <property type="match status" value="1"/>
</dbReference>
<proteinExistence type="inferred from homology"/>
<dbReference type="InterPro" id="IPR002818">
    <property type="entry name" value="DJ-1/PfpI"/>
</dbReference>
<organism evidence="3 4">
    <name type="scientific">Tessaracoccus oleiagri</name>
    <dbReference type="NCBI Taxonomy" id="686624"/>
    <lineage>
        <taxon>Bacteria</taxon>
        <taxon>Bacillati</taxon>
        <taxon>Actinomycetota</taxon>
        <taxon>Actinomycetes</taxon>
        <taxon>Propionibacteriales</taxon>
        <taxon>Propionibacteriaceae</taxon>
        <taxon>Tessaracoccus</taxon>
    </lineage>
</organism>
<evidence type="ECO:0000313" key="3">
    <source>
        <dbReference type="EMBL" id="SDL09699.1"/>
    </source>
</evidence>
<dbReference type="STRING" id="686624.SAMN04488242_0173"/>
<dbReference type="EMBL" id="FNGP01000001">
    <property type="protein sequence ID" value="SDL09699.1"/>
    <property type="molecule type" value="Genomic_DNA"/>
</dbReference>
<feature type="domain" description="DJ-1/PfpI" evidence="2">
    <location>
        <begin position="7"/>
        <end position="171"/>
    </location>
</feature>
<keyword evidence="3" id="KW-0378">Hydrolase</keyword>
<dbReference type="PANTHER" id="PTHR42733:SF12">
    <property type="entry name" value="PROTEINASE"/>
    <property type="match status" value="1"/>
</dbReference>
<dbReference type="RefSeq" id="WP_093248027.1">
    <property type="nucleotide sequence ID" value="NZ_FNGP01000001.1"/>
</dbReference>
<evidence type="ECO:0000259" key="2">
    <source>
        <dbReference type="Pfam" id="PF01965"/>
    </source>
</evidence>
<keyword evidence="4" id="KW-1185">Reference proteome</keyword>
<dbReference type="Proteomes" id="UP000199475">
    <property type="component" value="Unassembled WGS sequence"/>
</dbReference>
<comment type="similarity">
    <text evidence="1">Belongs to the peptidase C56 family.</text>
</comment>
<name>A0A1G9H9Y3_9ACTN</name>
<evidence type="ECO:0000313" key="4">
    <source>
        <dbReference type="Proteomes" id="UP000199475"/>
    </source>
</evidence>
<dbReference type="NCBIfam" id="TIGR01382">
    <property type="entry name" value="PfpI"/>
    <property type="match status" value="1"/>
</dbReference>